<evidence type="ECO:0000256" key="1">
    <source>
        <dbReference type="ARBA" id="ARBA00004651"/>
    </source>
</evidence>
<dbReference type="GO" id="GO:0005886">
    <property type="term" value="C:plasma membrane"/>
    <property type="evidence" value="ECO:0007669"/>
    <property type="project" value="UniProtKB-SubCell"/>
</dbReference>
<feature type="transmembrane region" description="Helical" evidence="9">
    <location>
        <begin position="114"/>
        <end position="135"/>
    </location>
</feature>
<dbReference type="EMBL" id="CP001700">
    <property type="protein sequence ID" value="ACU71029.1"/>
    <property type="molecule type" value="Genomic_DNA"/>
</dbReference>
<feature type="region of interest" description="Disordered" evidence="10">
    <location>
        <begin position="1"/>
        <end position="41"/>
    </location>
</feature>
<dbReference type="SUPFAM" id="SSF161098">
    <property type="entry name" value="MetI-like"/>
    <property type="match status" value="1"/>
</dbReference>
<evidence type="ECO:0000313" key="13">
    <source>
        <dbReference type="Proteomes" id="UP000000851"/>
    </source>
</evidence>
<comment type="subcellular location">
    <subcellularLocation>
        <location evidence="1 9">Cell membrane</location>
        <topology evidence="1 9">Multi-pass membrane protein</topology>
    </subcellularLocation>
</comment>
<dbReference type="HOGENOM" id="CLU_016047_1_2_11"/>
<dbReference type="InterPro" id="IPR000515">
    <property type="entry name" value="MetI-like"/>
</dbReference>
<evidence type="ECO:0000256" key="4">
    <source>
        <dbReference type="ARBA" id="ARBA00022475"/>
    </source>
</evidence>
<dbReference type="PROSITE" id="PS50928">
    <property type="entry name" value="ABC_TM1"/>
    <property type="match status" value="1"/>
</dbReference>
<dbReference type="InParanoid" id="C7QHK4"/>
<keyword evidence="13" id="KW-1185">Reference proteome</keyword>
<proteinExistence type="inferred from homology"/>
<dbReference type="OrthoDB" id="9794684at2"/>
<evidence type="ECO:0000256" key="3">
    <source>
        <dbReference type="ARBA" id="ARBA00022448"/>
    </source>
</evidence>
<keyword evidence="4" id="KW-1003">Cell membrane</keyword>
<dbReference type="GO" id="GO:0015423">
    <property type="term" value="F:ABC-type maltose transporter activity"/>
    <property type="evidence" value="ECO:0007669"/>
    <property type="project" value="TreeGrafter"/>
</dbReference>
<dbReference type="eggNOG" id="COG3833">
    <property type="taxonomic scope" value="Bacteria"/>
</dbReference>
<feature type="domain" description="ABC transmembrane type-1" evidence="11">
    <location>
        <begin position="110"/>
        <end position="301"/>
    </location>
</feature>
<feature type="transmembrane region" description="Helical" evidence="9">
    <location>
        <begin position="280"/>
        <end position="301"/>
    </location>
</feature>
<dbReference type="STRING" id="479433.Caci_2110"/>
<dbReference type="InterPro" id="IPR035906">
    <property type="entry name" value="MetI-like_sf"/>
</dbReference>
<gene>
    <name evidence="12" type="ordered locus">Caci_2110</name>
</gene>
<keyword evidence="7 9" id="KW-1133">Transmembrane helix</keyword>
<evidence type="ECO:0000256" key="2">
    <source>
        <dbReference type="ARBA" id="ARBA00009047"/>
    </source>
</evidence>
<comment type="similarity">
    <text evidence="2">Belongs to the binding-protein-dependent transport system permease family. MalFG subfamily.</text>
</comment>
<keyword evidence="3 9" id="KW-0813">Transport</keyword>
<evidence type="ECO:0000256" key="8">
    <source>
        <dbReference type="ARBA" id="ARBA00023136"/>
    </source>
</evidence>
<sequence length="316" mass="34051">MSAATESVKPSKAGHAAGAGRAGTGTGTESGTETEPRAKYSRTKRSPLASIAIHATLIAASFIAVFPIAWVALTSLKTGDGQWAHPGDFSHLNFGNYTQVLNDTDFLTWFRNSLIVSVGTMVLAVFIAATCGYAVSRMRFPGFRATMWLLLVVQMFPIAVLIVPLYNIMSKLHMVNSYSGLILVYCTTAVPYCAWMLKGYFDTIPIDIDEAGRVDGLSPFGTFWRLVLPLARPGLAVVAFYSFLTAWAEVAFANTFMQSPDKYTLAVGLRTFVSQYKGEWGLMTAASVLIAIPAGVMFLLVQRNLVAGLTSGSAKG</sequence>
<keyword evidence="8 9" id="KW-0472">Membrane</keyword>
<keyword evidence="5" id="KW-0762">Sugar transport</keyword>
<dbReference type="CDD" id="cd06261">
    <property type="entry name" value="TM_PBP2"/>
    <property type="match status" value="1"/>
</dbReference>
<evidence type="ECO:0000259" key="11">
    <source>
        <dbReference type="PROSITE" id="PS50928"/>
    </source>
</evidence>
<accession>C7QHK4</accession>
<name>C7QHK4_CATAD</name>
<evidence type="ECO:0000313" key="12">
    <source>
        <dbReference type="EMBL" id="ACU71029.1"/>
    </source>
</evidence>
<evidence type="ECO:0000256" key="5">
    <source>
        <dbReference type="ARBA" id="ARBA00022597"/>
    </source>
</evidence>
<dbReference type="Gene3D" id="1.10.3720.10">
    <property type="entry name" value="MetI-like"/>
    <property type="match status" value="1"/>
</dbReference>
<organism evidence="12 13">
    <name type="scientific">Catenulispora acidiphila (strain DSM 44928 / JCM 14897 / NBRC 102108 / NRRL B-24433 / ID139908)</name>
    <dbReference type="NCBI Taxonomy" id="479433"/>
    <lineage>
        <taxon>Bacteria</taxon>
        <taxon>Bacillati</taxon>
        <taxon>Actinomycetota</taxon>
        <taxon>Actinomycetes</taxon>
        <taxon>Catenulisporales</taxon>
        <taxon>Catenulisporaceae</taxon>
        <taxon>Catenulispora</taxon>
    </lineage>
</organism>
<dbReference type="Proteomes" id="UP000000851">
    <property type="component" value="Chromosome"/>
</dbReference>
<dbReference type="InterPro" id="IPR050901">
    <property type="entry name" value="BP-dep_ABC_trans_perm"/>
</dbReference>
<keyword evidence="6 9" id="KW-0812">Transmembrane</keyword>
<dbReference type="GO" id="GO:0042956">
    <property type="term" value="P:maltodextrin transmembrane transport"/>
    <property type="evidence" value="ECO:0007669"/>
    <property type="project" value="TreeGrafter"/>
</dbReference>
<protein>
    <submittedName>
        <fullName evidence="12">Binding-protein-dependent transport systems inner membrane component</fullName>
    </submittedName>
</protein>
<feature type="transmembrane region" description="Helical" evidence="9">
    <location>
        <begin position="48"/>
        <end position="73"/>
    </location>
</feature>
<dbReference type="KEGG" id="cai:Caci_2110"/>
<feature type="transmembrane region" description="Helical" evidence="9">
    <location>
        <begin position="235"/>
        <end position="257"/>
    </location>
</feature>
<dbReference type="AlphaFoldDB" id="C7QHK4"/>
<dbReference type="PANTHER" id="PTHR32243:SF50">
    <property type="entry name" value="MALTOSE_MALTODEXTRIN TRANSPORT SYSTEM PERMEASE PROTEIN MALG"/>
    <property type="match status" value="1"/>
</dbReference>
<evidence type="ECO:0000256" key="10">
    <source>
        <dbReference type="SAM" id="MobiDB-lite"/>
    </source>
</evidence>
<feature type="transmembrane region" description="Helical" evidence="9">
    <location>
        <begin position="147"/>
        <end position="166"/>
    </location>
</feature>
<feature type="transmembrane region" description="Helical" evidence="9">
    <location>
        <begin position="178"/>
        <end position="197"/>
    </location>
</feature>
<evidence type="ECO:0000256" key="7">
    <source>
        <dbReference type="ARBA" id="ARBA00022989"/>
    </source>
</evidence>
<reference evidence="12 13" key="1">
    <citation type="journal article" date="2009" name="Stand. Genomic Sci.">
        <title>Complete genome sequence of Catenulispora acidiphila type strain (ID 139908).</title>
        <authorList>
            <person name="Copeland A."/>
            <person name="Lapidus A."/>
            <person name="Glavina Del Rio T."/>
            <person name="Nolan M."/>
            <person name="Lucas S."/>
            <person name="Chen F."/>
            <person name="Tice H."/>
            <person name="Cheng J.F."/>
            <person name="Bruce D."/>
            <person name="Goodwin L."/>
            <person name="Pitluck S."/>
            <person name="Mikhailova N."/>
            <person name="Pati A."/>
            <person name="Ivanova N."/>
            <person name="Mavromatis K."/>
            <person name="Chen A."/>
            <person name="Palaniappan K."/>
            <person name="Chain P."/>
            <person name="Land M."/>
            <person name="Hauser L."/>
            <person name="Chang Y.J."/>
            <person name="Jeffries C.D."/>
            <person name="Chertkov O."/>
            <person name="Brettin T."/>
            <person name="Detter J.C."/>
            <person name="Han C."/>
            <person name="Ali Z."/>
            <person name="Tindall B.J."/>
            <person name="Goker M."/>
            <person name="Bristow J."/>
            <person name="Eisen J.A."/>
            <person name="Markowitz V."/>
            <person name="Hugenholtz P."/>
            <person name="Kyrpides N.C."/>
            <person name="Klenk H.P."/>
        </authorList>
    </citation>
    <scope>NUCLEOTIDE SEQUENCE [LARGE SCALE GENOMIC DNA]</scope>
    <source>
        <strain evidence="13">DSM 44928 / JCM 14897 / NBRC 102108 / NRRL B-24433 / ID139908</strain>
    </source>
</reference>
<dbReference type="Pfam" id="PF00528">
    <property type="entry name" value="BPD_transp_1"/>
    <property type="match status" value="1"/>
</dbReference>
<evidence type="ECO:0000256" key="6">
    <source>
        <dbReference type="ARBA" id="ARBA00022692"/>
    </source>
</evidence>
<dbReference type="RefSeq" id="WP_012786322.1">
    <property type="nucleotide sequence ID" value="NC_013131.1"/>
</dbReference>
<dbReference type="PANTHER" id="PTHR32243">
    <property type="entry name" value="MALTOSE TRANSPORT SYSTEM PERMEASE-RELATED"/>
    <property type="match status" value="1"/>
</dbReference>
<evidence type="ECO:0000256" key="9">
    <source>
        <dbReference type="RuleBase" id="RU363032"/>
    </source>
</evidence>